<evidence type="ECO:0000256" key="4">
    <source>
        <dbReference type="ARBA" id="ARBA00022519"/>
    </source>
</evidence>
<name>A0A193FZI4_9BORD</name>
<feature type="transmembrane region" description="Helical" evidence="8">
    <location>
        <begin position="96"/>
        <end position="117"/>
    </location>
</feature>
<reference evidence="10 11" key="1">
    <citation type="submission" date="2016-06" db="EMBL/GenBank/DDBJ databases">
        <title>Complete genome sequences of Bordetella bronchialis and Bordetella flabilis.</title>
        <authorList>
            <person name="LiPuma J.J."/>
            <person name="Spilker T."/>
        </authorList>
    </citation>
    <scope>NUCLEOTIDE SEQUENCE [LARGE SCALE GENOMIC DNA]</scope>
    <source>
        <strain evidence="10 11">AU17976</strain>
    </source>
</reference>
<keyword evidence="6 8" id="KW-1133">Transmembrane helix</keyword>
<dbReference type="GO" id="GO:0055085">
    <property type="term" value="P:transmembrane transport"/>
    <property type="evidence" value="ECO:0007669"/>
    <property type="project" value="InterPro"/>
</dbReference>
<feature type="transmembrane region" description="Helical" evidence="8">
    <location>
        <begin position="58"/>
        <end position="84"/>
    </location>
</feature>
<feature type="transmembrane region" description="Helical" evidence="8">
    <location>
        <begin position="129"/>
        <end position="149"/>
    </location>
</feature>
<feature type="transmembrane region" description="Helical" evidence="8">
    <location>
        <begin position="230"/>
        <end position="253"/>
    </location>
</feature>
<dbReference type="InterPro" id="IPR000515">
    <property type="entry name" value="MetI-like"/>
</dbReference>
<dbReference type="STRING" id="463025.BAU08_14525"/>
<dbReference type="GO" id="GO:0005886">
    <property type="term" value="C:plasma membrane"/>
    <property type="evidence" value="ECO:0007669"/>
    <property type="project" value="UniProtKB-SubCell"/>
</dbReference>
<sequence length="262" mass="27844">MIARIGIRLLSWILLAYMVLPLAVILGASFTATSYLAFPPQGWTLHWYRQFLGDPSYLSAFFTSAMLASAATAVAIALAVPSALAVARYDFPGKGAVSALLMSPLVLPHVVLGAALLQFGSSIGLTRSFTALLVGHTVIVLPFVMRSVLAMLTPEQRALEEASADLGAGPLQTFFLVLLPQIRPGLVTGGIFAFISSFINVELSIFNTTADLNTIPVKLFNYVQYTIDPTIAAVSGATIVAAFLAIVILDLTVGLDMLSEPR</sequence>
<dbReference type="RefSeq" id="WP_066670044.1">
    <property type="nucleotide sequence ID" value="NZ_CP016171.1"/>
</dbReference>
<keyword evidence="2 8" id="KW-0813">Transport</keyword>
<dbReference type="Proteomes" id="UP000092213">
    <property type="component" value="Chromosome"/>
</dbReference>
<keyword evidence="3" id="KW-1003">Cell membrane</keyword>
<keyword evidence="5 8" id="KW-0812">Transmembrane</keyword>
<evidence type="ECO:0000313" key="11">
    <source>
        <dbReference type="Proteomes" id="UP000092213"/>
    </source>
</evidence>
<protein>
    <submittedName>
        <fullName evidence="10">Polyamine ABC transporter permease</fullName>
    </submittedName>
</protein>
<evidence type="ECO:0000256" key="5">
    <source>
        <dbReference type="ARBA" id="ARBA00022692"/>
    </source>
</evidence>
<evidence type="ECO:0000256" key="8">
    <source>
        <dbReference type="RuleBase" id="RU363032"/>
    </source>
</evidence>
<dbReference type="CDD" id="cd06261">
    <property type="entry name" value="TM_PBP2"/>
    <property type="match status" value="1"/>
</dbReference>
<dbReference type="Pfam" id="PF00528">
    <property type="entry name" value="BPD_transp_1"/>
    <property type="match status" value="1"/>
</dbReference>
<dbReference type="InterPro" id="IPR035906">
    <property type="entry name" value="MetI-like_sf"/>
</dbReference>
<dbReference type="PANTHER" id="PTHR43357:SF4">
    <property type="entry name" value="INNER MEMBRANE ABC TRANSPORTER PERMEASE PROTEIN YDCV"/>
    <property type="match status" value="1"/>
</dbReference>
<dbReference type="PANTHER" id="PTHR43357">
    <property type="entry name" value="INNER MEMBRANE ABC TRANSPORTER PERMEASE PROTEIN YDCV"/>
    <property type="match status" value="1"/>
</dbReference>
<dbReference type="SUPFAM" id="SSF161098">
    <property type="entry name" value="MetI-like"/>
    <property type="match status" value="1"/>
</dbReference>
<dbReference type="PROSITE" id="PS50928">
    <property type="entry name" value="ABC_TM1"/>
    <property type="match status" value="1"/>
</dbReference>
<accession>A0A193FZI4</accession>
<organism evidence="10 11">
    <name type="scientific">Bordetella bronchialis</name>
    <dbReference type="NCBI Taxonomy" id="463025"/>
    <lineage>
        <taxon>Bacteria</taxon>
        <taxon>Pseudomonadati</taxon>
        <taxon>Pseudomonadota</taxon>
        <taxon>Betaproteobacteria</taxon>
        <taxon>Burkholderiales</taxon>
        <taxon>Alcaligenaceae</taxon>
        <taxon>Bordetella</taxon>
    </lineage>
</organism>
<evidence type="ECO:0000256" key="3">
    <source>
        <dbReference type="ARBA" id="ARBA00022475"/>
    </source>
</evidence>
<keyword evidence="7 8" id="KW-0472">Membrane</keyword>
<evidence type="ECO:0000256" key="2">
    <source>
        <dbReference type="ARBA" id="ARBA00022448"/>
    </source>
</evidence>
<dbReference type="AlphaFoldDB" id="A0A193FZI4"/>
<keyword evidence="4" id="KW-0997">Cell inner membrane</keyword>
<evidence type="ECO:0000256" key="6">
    <source>
        <dbReference type="ARBA" id="ARBA00022989"/>
    </source>
</evidence>
<evidence type="ECO:0000259" key="9">
    <source>
        <dbReference type="PROSITE" id="PS50928"/>
    </source>
</evidence>
<feature type="transmembrane region" description="Helical" evidence="8">
    <location>
        <begin position="12"/>
        <end position="38"/>
    </location>
</feature>
<comment type="subcellular location">
    <subcellularLocation>
        <location evidence="1">Cell inner membrane</location>
        <topology evidence="1">Multi-pass membrane protein</topology>
    </subcellularLocation>
    <subcellularLocation>
        <location evidence="8">Cell membrane</location>
        <topology evidence="8">Multi-pass membrane protein</topology>
    </subcellularLocation>
</comment>
<evidence type="ECO:0000256" key="7">
    <source>
        <dbReference type="ARBA" id="ARBA00023136"/>
    </source>
</evidence>
<dbReference type="Gene3D" id="1.10.3720.10">
    <property type="entry name" value="MetI-like"/>
    <property type="match status" value="1"/>
</dbReference>
<dbReference type="EMBL" id="CP016171">
    <property type="protein sequence ID" value="ANN72399.1"/>
    <property type="molecule type" value="Genomic_DNA"/>
</dbReference>
<proteinExistence type="inferred from homology"/>
<evidence type="ECO:0000256" key="1">
    <source>
        <dbReference type="ARBA" id="ARBA00004429"/>
    </source>
</evidence>
<comment type="similarity">
    <text evidence="8">Belongs to the binding-protein-dependent transport system permease family.</text>
</comment>
<evidence type="ECO:0000313" key="10">
    <source>
        <dbReference type="EMBL" id="ANN72399.1"/>
    </source>
</evidence>
<feature type="domain" description="ABC transmembrane type-1" evidence="9">
    <location>
        <begin position="61"/>
        <end position="252"/>
    </location>
</feature>
<gene>
    <name evidence="10" type="ORF">BAU08_14525</name>
</gene>